<dbReference type="Proteomes" id="UP000577362">
    <property type="component" value="Unassembled WGS sequence"/>
</dbReference>
<sequence length="340" mass="36038">MQLVGGTLVDALSSLFDTRSDIAAATKAEALDLMGEVLDGKLPRAALQACASQGGFNLIDVLVGPAYAGVCEQYSREAIDLCLDGLDKLRSAIAPYGAPIVDYFADRIAADPDGFAKAMRALDLLPSGLIMDQFAAEARQAFERSGGRVEDLADAMGTFLAKQLVALGNGEFSPEVATGLIAAAVIASMKFVSKDARAGFTAKISDTVRELYGAVKGANRAQLIDDLVRGGTKITPANVVDIRRLPDGRTVWIEIGSDSAGLQHIYKRHEVDFVNKGIPREKIQTVVMNAIEQGSIVGTNGSANVYRTIHNGVEQYIAIGIGSNGFVVRANPVSTWKPLP</sequence>
<evidence type="ECO:0000313" key="1">
    <source>
        <dbReference type="EMBL" id="MBB4017446.1"/>
    </source>
</evidence>
<comment type="caution">
    <text evidence="1">The sequence shown here is derived from an EMBL/GenBank/DDBJ whole genome shotgun (WGS) entry which is preliminary data.</text>
</comment>
<name>A0A840C3D7_9HYPH</name>
<evidence type="ECO:0000313" key="2">
    <source>
        <dbReference type="Proteomes" id="UP000577362"/>
    </source>
</evidence>
<reference evidence="1 2" key="1">
    <citation type="submission" date="2020-08" db="EMBL/GenBank/DDBJ databases">
        <title>Genomic Encyclopedia of Type Strains, Phase IV (KMG-IV): sequencing the most valuable type-strain genomes for metagenomic binning, comparative biology and taxonomic classification.</title>
        <authorList>
            <person name="Goeker M."/>
        </authorList>
    </citation>
    <scope>NUCLEOTIDE SEQUENCE [LARGE SCALE GENOMIC DNA]</scope>
    <source>
        <strain evidence="1 2">DSM 103737</strain>
    </source>
</reference>
<accession>A0A840C3D7</accession>
<dbReference type="AlphaFoldDB" id="A0A840C3D7"/>
<gene>
    <name evidence="1" type="ORF">GGR16_002475</name>
</gene>
<dbReference type="EMBL" id="JACIEN010000002">
    <property type="protein sequence ID" value="MBB4017446.1"/>
    <property type="molecule type" value="Genomic_DNA"/>
</dbReference>
<organism evidence="1 2">
    <name type="scientific">Chelatococcus caeni</name>
    <dbReference type="NCBI Taxonomy" id="1348468"/>
    <lineage>
        <taxon>Bacteria</taxon>
        <taxon>Pseudomonadati</taxon>
        <taxon>Pseudomonadota</taxon>
        <taxon>Alphaproteobacteria</taxon>
        <taxon>Hyphomicrobiales</taxon>
        <taxon>Chelatococcaceae</taxon>
        <taxon>Chelatococcus</taxon>
    </lineage>
</organism>
<keyword evidence="2" id="KW-1185">Reference proteome</keyword>
<dbReference type="RefSeq" id="WP_183316784.1">
    <property type="nucleotide sequence ID" value="NZ_JACIEN010000002.1"/>
</dbReference>
<protein>
    <submittedName>
        <fullName evidence="1">Filamentous hemagglutinin</fullName>
    </submittedName>
</protein>
<proteinExistence type="predicted"/>